<keyword evidence="3" id="KW-1185">Reference proteome</keyword>
<dbReference type="EMBL" id="NBIV01000005">
    <property type="protein sequence ID" value="PXF49406.1"/>
    <property type="molecule type" value="Genomic_DNA"/>
</dbReference>
<dbReference type="PANTHER" id="PTHR38015:SF1">
    <property type="entry name" value="OPINE DEHYDROGENASE DOMAIN-CONTAINING PROTEIN"/>
    <property type="match status" value="1"/>
</dbReference>
<evidence type="ECO:0000313" key="2">
    <source>
        <dbReference type="EMBL" id="PXF49406.1"/>
    </source>
</evidence>
<dbReference type="InterPro" id="IPR003421">
    <property type="entry name" value="Opine_DH"/>
</dbReference>
<name>A0A2V3J4M3_9FLOR</name>
<dbReference type="GO" id="GO:0016491">
    <property type="term" value="F:oxidoreductase activity"/>
    <property type="evidence" value="ECO:0007669"/>
    <property type="project" value="InterPro"/>
</dbReference>
<protein>
    <submittedName>
        <fullName evidence="2">Opine dehydrogenase</fullName>
    </submittedName>
</protein>
<comment type="caution">
    <text evidence="2">The sequence shown here is derived from an EMBL/GenBank/DDBJ whole genome shotgun (WGS) entry which is preliminary data.</text>
</comment>
<dbReference type="InterPro" id="IPR013328">
    <property type="entry name" value="6PGD_dom2"/>
</dbReference>
<dbReference type="InterPro" id="IPR051729">
    <property type="entry name" value="Opine/Lysopine_DH"/>
</dbReference>
<accession>A0A2V3J4M3</accession>
<evidence type="ECO:0000259" key="1">
    <source>
        <dbReference type="Pfam" id="PF02317"/>
    </source>
</evidence>
<dbReference type="AlphaFoldDB" id="A0A2V3J4M3"/>
<dbReference type="Gene3D" id="1.10.1040.10">
    <property type="entry name" value="N-(1-d-carboxylethyl)-l-norvaline Dehydrogenase, domain 2"/>
    <property type="match status" value="1"/>
</dbReference>
<proteinExistence type="predicted"/>
<gene>
    <name evidence="2" type="ORF">BWQ96_00722</name>
</gene>
<feature type="domain" description="Opine dehydrogenase" evidence="1">
    <location>
        <begin position="205"/>
        <end position="373"/>
    </location>
</feature>
<dbReference type="InterPro" id="IPR008927">
    <property type="entry name" value="6-PGluconate_DH-like_C_sf"/>
</dbReference>
<evidence type="ECO:0000313" key="3">
    <source>
        <dbReference type="Proteomes" id="UP000247409"/>
    </source>
</evidence>
<dbReference type="OrthoDB" id="3454at2759"/>
<dbReference type="PANTHER" id="PTHR38015">
    <property type="entry name" value="BLR6086 PROTEIN"/>
    <property type="match status" value="1"/>
</dbReference>
<dbReference type="Pfam" id="PF02317">
    <property type="entry name" value="Octopine_DH"/>
    <property type="match status" value="1"/>
</dbReference>
<reference evidence="2 3" key="1">
    <citation type="journal article" date="2018" name="Mol. Biol. Evol.">
        <title>Analysis of the draft genome of the red seaweed Gracilariopsis chorda provides insights into genome size evolution in Rhodophyta.</title>
        <authorList>
            <person name="Lee J."/>
            <person name="Yang E.C."/>
            <person name="Graf L."/>
            <person name="Yang J.H."/>
            <person name="Qiu H."/>
            <person name="Zel Zion U."/>
            <person name="Chan C.X."/>
            <person name="Stephens T.G."/>
            <person name="Weber A.P.M."/>
            <person name="Boo G.H."/>
            <person name="Boo S.M."/>
            <person name="Kim K.M."/>
            <person name="Shin Y."/>
            <person name="Jung M."/>
            <person name="Lee S.J."/>
            <person name="Yim H.S."/>
            <person name="Lee J.H."/>
            <person name="Bhattacharya D."/>
            <person name="Yoon H.S."/>
        </authorList>
    </citation>
    <scope>NUCLEOTIDE SEQUENCE [LARGE SCALE GENOMIC DNA]</scope>
    <source>
        <strain evidence="2 3">SKKU-2015</strain>
        <tissue evidence="2">Whole body</tissue>
    </source>
</reference>
<dbReference type="Proteomes" id="UP000247409">
    <property type="component" value="Unassembled WGS sequence"/>
</dbReference>
<organism evidence="2 3">
    <name type="scientific">Gracilariopsis chorda</name>
    <dbReference type="NCBI Taxonomy" id="448386"/>
    <lineage>
        <taxon>Eukaryota</taxon>
        <taxon>Rhodophyta</taxon>
        <taxon>Florideophyceae</taxon>
        <taxon>Rhodymeniophycidae</taxon>
        <taxon>Gracilariales</taxon>
        <taxon>Gracilariaceae</taxon>
        <taxon>Gracilariopsis</taxon>
    </lineage>
</organism>
<dbReference type="SUPFAM" id="SSF48179">
    <property type="entry name" value="6-phosphogluconate dehydrogenase C-terminal domain-like"/>
    <property type="match status" value="1"/>
</dbReference>
<sequence>MFLKEHIKQICVVGGGNAAQVVGALLGQARENGSAVRCSILAPFGDEAQRLTDSAKPNGGITLENPDGSFTKGMPDIITNDPEKALKDTQIVLLPLPLFAMPPMLKLIEPHLEPGTWVGALPAQGGFQWIANSILDTSPTGKGIKVFGFDKLPYNCRTVEYGKLVKVFGYKEDLALACIPHDTEIASRMASTISAVIPKLKMYTVPSFLVITLATSNQCIHPARMYGLFAKEPTRDRVPLFYEEMDDYSAQLIGSVSDETLAIARGLEKTAKETGGELDLSGVLSIRDSTMKVYEVEDSSSLAKVFATCTGFLGIRTPMKQSTTTDGKTIYEVDWNCRYFTEDIPALCVLRGLAQIAGVEVPTIDMLIRWAQKHFSEPYEFLKEDGKLNEDHQKLMYTPQYWGISTAEELLKFHGALRA</sequence>
<dbReference type="Gene3D" id="3.40.50.720">
    <property type="entry name" value="NAD(P)-binding Rossmann-like Domain"/>
    <property type="match status" value="1"/>
</dbReference>